<protein>
    <submittedName>
        <fullName evidence="7">PELO</fullName>
    </submittedName>
</protein>
<evidence type="ECO:0000313" key="7">
    <source>
        <dbReference type="EMBL" id="ORD99122.1"/>
    </source>
</evidence>
<dbReference type="GO" id="GO:0005737">
    <property type="term" value="C:cytoplasm"/>
    <property type="evidence" value="ECO:0007669"/>
    <property type="project" value="UniProtKB-SubCell"/>
</dbReference>
<comment type="caution">
    <text evidence="7">The sequence shown here is derived from an EMBL/GenBank/DDBJ whole genome shotgun (WGS) entry which is preliminary data.</text>
</comment>
<comment type="cofactor">
    <cofactor evidence="1">
        <name>a divalent metal cation</name>
        <dbReference type="ChEBI" id="CHEBI:60240"/>
    </cofactor>
</comment>
<evidence type="ECO:0000313" key="8">
    <source>
        <dbReference type="Proteomes" id="UP000192501"/>
    </source>
</evidence>
<name>A0A1X0QH86_9MICR</name>
<evidence type="ECO:0000256" key="3">
    <source>
        <dbReference type="ARBA" id="ARBA00009504"/>
    </source>
</evidence>
<dbReference type="SUPFAM" id="SSF55315">
    <property type="entry name" value="L30e-like"/>
    <property type="match status" value="1"/>
</dbReference>
<dbReference type="GO" id="GO:0070966">
    <property type="term" value="P:nuclear-transcribed mRNA catabolic process, no-go decay"/>
    <property type="evidence" value="ECO:0007669"/>
    <property type="project" value="InterPro"/>
</dbReference>
<dbReference type="GO" id="GO:0070481">
    <property type="term" value="P:nuclear-transcribed mRNA catabolic process, non-stop decay"/>
    <property type="evidence" value="ECO:0007669"/>
    <property type="project" value="InterPro"/>
</dbReference>
<accession>A0A1X0QH86</accession>
<comment type="subcellular location">
    <subcellularLocation>
        <location evidence="2">Cytoplasm</location>
    </subcellularLocation>
</comment>
<proteinExistence type="inferred from homology"/>
<dbReference type="GO" id="GO:0071025">
    <property type="term" value="P:RNA surveillance"/>
    <property type="evidence" value="ECO:0007669"/>
    <property type="project" value="InterPro"/>
</dbReference>
<dbReference type="VEuPathDB" id="MicrosporidiaDB:A0H76_1381"/>
<feature type="domain" description="eRF1/Pelota-like N-terminal" evidence="6">
    <location>
        <begin position="1"/>
        <end position="125"/>
    </location>
</feature>
<dbReference type="PANTHER" id="PTHR10853">
    <property type="entry name" value="PELOTA"/>
    <property type="match status" value="1"/>
</dbReference>
<dbReference type="InterPro" id="IPR005142">
    <property type="entry name" value="eRF1_3"/>
</dbReference>
<dbReference type="InterPro" id="IPR005140">
    <property type="entry name" value="eRF1_Pelota-like_N"/>
</dbReference>
<dbReference type="Proteomes" id="UP000192501">
    <property type="component" value="Unassembled WGS sequence"/>
</dbReference>
<dbReference type="InterPro" id="IPR038069">
    <property type="entry name" value="Pelota/DOM34_N"/>
</dbReference>
<dbReference type="VEuPathDB" id="MicrosporidiaDB:HERIO_1417"/>
<keyword evidence="4" id="KW-0963">Cytoplasm</keyword>
<dbReference type="AlphaFoldDB" id="A0A1X0QH86"/>
<dbReference type="GO" id="GO:0046872">
    <property type="term" value="F:metal ion binding"/>
    <property type="evidence" value="ECO:0007669"/>
    <property type="project" value="UniProtKB-KW"/>
</dbReference>
<dbReference type="Pfam" id="PF26356">
    <property type="entry name" value="Pelota_N"/>
    <property type="match status" value="1"/>
</dbReference>
<dbReference type="Pfam" id="PF03465">
    <property type="entry name" value="eRF1_3"/>
    <property type="match status" value="1"/>
</dbReference>
<dbReference type="InterPro" id="IPR058547">
    <property type="entry name" value="Pelota_N"/>
</dbReference>
<dbReference type="SMART" id="SM01194">
    <property type="entry name" value="eRF1_1"/>
    <property type="match status" value="1"/>
</dbReference>
<dbReference type="PANTHER" id="PTHR10853:SF0">
    <property type="entry name" value="PROTEIN PELOTA HOMOLOG"/>
    <property type="match status" value="1"/>
</dbReference>
<evidence type="ECO:0000256" key="1">
    <source>
        <dbReference type="ARBA" id="ARBA00001968"/>
    </source>
</evidence>
<dbReference type="Gene3D" id="3.30.1330.30">
    <property type="match status" value="1"/>
</dbReference>
<dbReference type="InterPro" id="IPR004405">
    <property type="entry name" value="TF_pelota"/>
</dbReference>
<dbReference type="SUPFAM" id="SSF159065">
    <property type="entry name" value="Dom34/Pelota N-terminal domain-like"/>
    <property type="match status" value="1"/>
</dbReference>
<evidence type="ECO:0000256" key="2">
    <source>
        <dbReference type="ARBA" id="ARBA00004496"/>
    </source>
</evidence>
<evidence type="ECO:0000259" key="6">
    <source>
        <dbReference type="SMART" id="SM01194"/>
    </source>
</evidence>
<sequence>MKIIKNSTKENNTLVVVPNCLDDIYVLAKLCKSGDLISSRTTRKLFQDKGSGITRITCNLEVKAETIDSDLQEGILFVKGKVSKKHEKVAVGVYHSLSIPLEQLMSITKQEWTKNDWKILEETKQTSNISLFVVFFEQDCVVSQGNQNNIHIISKFESKPKNFTQIINSIKMIKFKPEFIVITGTFDLCIQFYNQFKNNLPKNTMGFKMPSDYRGLTNSKFISKLLEDPQYKHLKGSMGALPISESVEKFISDVNKMDEKVVLGWKEIKESYEFNALKTVFITDEIYKPIEIEKRRKMDRFLSAMNENDIKVIVVPFNTDLGKSLSEFGGIGARLNFKFK</sequence>
<dbReference type="Gene3D" id="2.30.30.870">
    <property type="entry name" value="Pelota, domain A"/>
    <property type="match status" value="1"/>
</dbReference>
<evidence type="ECO:0000256" key="5">
    <source>
        <dbReference type="ARBA" id="ARBA00022723"/>
    </source>
</evidence>
<organism evidence="7 8">
    <name type="scientific">Hepatospora eriocheir</name>
    <dbReference type="NCBI Taxonomy" id="1081669"/>
    <lineage>
        <taxon>Eukaryota</taxon>
        <taxon>Fungi</taxon>
        <taxon>Fungi incertae sedis</taxon>
        <taxon>Microsporidia</taxon>
        <taxon>Hepatosporidae</taxon>
        <taxon>Hepatospora</taxon>
    </lineage>
</organism>
<dbReference type="GO" id="GO:0070651">
    <property type="term" value="P:nonfunctional rRNA decay"/>
    <property type="evidence" value="ECO:0007669"/>
    <property type="project" value="TreeGrafter"/>
</dbReference>
<reference evidence="7 8" key="1">
    <citation type="journal article" date="2017" name="Environ. Microbiol.">
        <title>Decay of the glycolytic pathway and adaptation to intranuclear parasitism within Enterocytozoonidae microsporidia.</title>
        <authorList>
            <person name="Wiredu Boakye D."/>
            <person name="Jaroenlak P."/>
            <person name="Prachumwat A."/>
            <person name="Williams T.A."/>
            <person name="Bateman K.S."/>
            <person name="Itsathitphaisarn O."/>
            <person name="Sritunyalucksana K."/>
            <person name="Paszkiewicz K.H."/>
            <person name="Moore K.A."/>
            <person name="Stentiford G.D."/>
            <person name="Williams B.A."/>
        </authorList>
    </citation>
    <scope>NUCLEOTIDE SEQUENCE [LARGE SCALE GENOMIC DNA]</scope>
    <source>
        <strain evidence="8">canceri</strain>
    </source>
</reference>
<comment type="similarity">
    <text evidence="3">Belongs to the eukaryotic release factor 1 family. Pelota subfamily.</text>
</comment>
<evidence type="ECO:0000256" key="4">
    <source>
        <dbReference type="ARBA" id="ARBA00022490"/>
    </source>
</evidence>
<gene>
    <name evidence="7" type="primary">PELO</name>
    <name evidence="7" type="ORF">A0H76_1381</name>
</gene>
<dbReference type="EMBL" id="LTAI01000293">
    <property type="protein sequence ID" value="ORD99122.1"/>
    <property type="molecule type" value="Genomic_DNA"/>
</dbReference>
<keyword evidence="5" id="KW-0479">Metal-binding</keyword>
<dbReference type="GO" id="GO:0032790">
    <property type="term" value="P:ribosome disassembly"/>
    <property type="evidence" value="ECO:0007669"/>
    <property type="project" value="TreeGrafter"/>
</dbReference>
<dbReference type="InterPro" id="IPR029064">
    <property type="entry name" value="Ribosomal_eL30-like_sf"/>
</dbReference>